<proteinExistence type="inferred from homology"/>
<comment type="similarity">
    <text evidence="1">Belongs to the band 7/mec-2 family.</text>
</comment>
<name>A0A0P6DJ15_9CRUS</name>
<dbReference type="SUPFAM" id="SSF117892">
    <property type="entry name" value="Band 7/SPFH domain"/>
    <property type="match status" value="1"/>
</dbReference>
<dbReference type="PRINTS" id="PR00721">
    <property type="entry name" value="STOMATIN"/>
</dbReference>
<evidence type="ECO:0000256" key="1">
    <source>
        <dbReference type="ARBA" id="ARBA00008164"/>
    </source>
</evidence>
<evidence type="ECO:0000313" key="2">
    <source>
        <dbReference type="EMBL" id="JAN18388.1"/>
    </source>
</evidence>
<accession>A0A0P6DJ15</accession>
<reference evidence="2" key="1">
    <citation type="submission" date="2015-10" db="EMBL/GenBank/DDBJ databases">
        <title>EvidentialGene: Evidence-directed Construction of Complete mRNA Transcriptomes without Genomes.</title>
        <authorList>
            <person name="Gilbert D.G."/>
        </authorList>
    </citation>
    <scope>NUCLEOTIDE SEQUENCE</scope>
</reference>
<dbReference type="InterPro" id="IPR036013">
    <property type="entry name" value="Band_7/SPFH_dom_sf"/>
</dbReference>
<dbReference type="PANTHER" id="PTHR10264:SF19">
    <property type="entry name" value="AT06885P-RELATED"/>
    <property type="match status" value="1"/>
</dbReference>
<dbReference type="InterPro" id="IPR001107">
    <property type="entry name" value="Band_7"/>
</dbReference>
<dbReference type="AlphaFoldDB" id="A0A0P6DJ15"/>
<dbReference type="GO" id="GO:0005886">
    <property type="term" value="C:plasma membrane"/>
    <property type="evidence" value="ECO:0007669"/>
    <property type="project" value="InterPro"/>
</dbReference>
<dbReference type="InterPro" id="IPR043202">
    <property type="entry name" value="Band-7_stomatin-like"/>
</dbReference>
<sequence>MSILSEKSYFTYSTVPQDDRNVESGYKTAFDYKSIFSYDSAFKDKDGSGQNSASGEKCSEDITSEGLSEKAIAALALAFSYLFIFFTLPITVWFCFKNLPQWERIVIYRLGKLIGVRGPGNVFLIPWLDCSTKLDLRTQVICHPLKQFLTKDQAIVEAACSVFYRIGDPVRYISNVQDPELKGLKILANAIVMKRLEAADAREFQAARKAVIEERILKELNSITTPWGIEISSAHIENIRTLKEAQPVNAFMNVMQQMGINFGSGDGATAGPAVPPSVSVADVGMVIQDELRPKSKNAIKLRRILDEGPGVLDNPVVIFLYLMRIVPSRTWATWPVNLTRCSTISMFKSPPRFEHCLARK</sequence>
<protein>
    <submittedName>
        <fullName evidence="2">Uncharacterized protein</fullName>
    </submittedName>
</protein>
<dbReference type="Gene3D" id="3.30.479.30">
    <property type="entry name" value="Band 7 domain"/>
    <property type="match status" value="1"/>
</dbReference>
<dbReference type="SMART" id="SM00244">
    <property type="entry name" value="PHB"/>
    <property type="match status" value="1"/>
</dbReference>
<dbReference type="PANTHER" id="PTHR10264">
    <property type="entry name" value="BAND 7 PROTEIN-RELATED"/>
    <property type="match status" value="1"/>
</dbReference>
<dbReference type="InterPro" id="IPR001972">
    <property type="entry name" value="Stomatin_HflK_fam"/>
</dbReference>
<organism evidence="2">
    <name type="scientific">Daphnia magna</name>
    <dbReference type="NCBI Taxonomy" id="35525"/>
    <lineage>
        <taxon>Eukaryota</taxon>
        <taxon>Metazoa</taxon>
        <taxon>Ecdysozoa</taxon>
        <taxon>Arthropoda</taxon>
        <taxon>Crustacea</taxon>
        <taxon>Branchiopoda</taxon>
        <taxon>Diplostraca</taxon>
        <taxon>Cladocera</taxon>
        <taxon>Anomopoda</taxon>
        <taxon>Daphniidae</taxon>
        <taxon>Daphnia</taxon>
    </lineage>
</organism>
<dbReference type="Pfam" id="PF01145">
    <property type="entry name" value="Band_7"/>
    <property type="match status" value="1"/>
</dbReference>
<dbReference type="EMBL" id="GDIQ01076349">
    <property type="protein sequence ID" value="JAN18388.1"/>
    <property type="molecule type" value="Transcribed_RNA"/>
</dbReference>
<dbReference type="OrthoDB" id="2105077at2759"/>